<dbReference type="AlphaFoldDB" id="A0A081BVP6"/>
<dbReference type="InterPro" id="IPR041492">
    <property type="entry name" value="HAD_2"/>
</dbReference>
<dbReference type="SFLD" id="SFLDG01135">
    <property type="entry name" value="C1.5.6:_HAD__Beta-PGM__Phospha"/>
    <property type="match status" value="1"/>
</dbReference>
<keyword evidence="5" id="KW-0119">Carbohydrate metabolism</keyword>
<dbReference type="STRING" id="1499967.U27_03363"/>
<dbReference type="InterPro" id="IPR051600">
    <property type="entry name" value="Beta-PGM-like"/>
</dbReference>
<keyword evidence="3" id="KW-0479">Metal-binding</keyword>
<gene>
    <name evidence="6" type="ORF">U27_03363</name>
</gene>
<evidence type="ECO:0000256" key="5">
    <source>
        <dbReference type="ARBA" id="ARBA00023277"/>
    </source>
</evidence>
<reference evidence="6" key="1">
    <citation type="journal article" date="2015" name="PeerJ">
        <title>First genomic representation of candidate bacterial phylum KSB3 points to enhanced environmental sensing as a trigger of wastewater bulking.</title>
        <authorList>
            <person name="Sekiguchi Y."/>
            <person name="Ohashi A."/>
            <person name="Parks D.H."/>
            <person name="Yamauchi T."/>
            <person name="Tyson G.W."/>
            <person name="Hugenholtz P."/>
        </authorList>
    </citation>
    <scope>NUCLEOTIDE SEQUENCE [LARGE SCALE GENOMIC DNA]</scope>
</reference>
<dbReference type="Gene3D" id="1.10.150.240">
    <property type="entry name" value="Putative phosphatase, domain 2"/>
    <property type="match status" value="1"/>
</dbReference>
<dbReference type="Proteomes" id="UP000030661">
    <property type="component" value="Unassembled WGS sequence"/>
</dbReference>
<comment type="similarity">
    <text evidence="2">Belongs to the HAD-like hydrolase superfamily. CbbY/CbbZ/Gph/YieH family.</text>
</comment>
<dbReference type="SFLD" id="SFLDG01129">
    <property type="entry name" value="C1.5:_HAD__Beta-PGM__Phosphata"/>
    <property type="match status" value="1"/>
</dbReference>
<evidence type="ECO:0000256" key="3">
    <source>
        <dbReference type="ARBA" id="ARBA00022723"/>
    </source>
</evidence>
<dbReference type="SFLD" id="SFLDS00003">
    <property type="entry name" value="Haloacid_Dehalogenase"/>
    <property type="match status" value="1"/>
</dbReference>
<evidence type="ECO:0000313" key="6">
    <source>
        <dbReference type="EMBL" id="GAK56401.1"/>
    </source>
</evidence>
<dbReference type="GO" id="GO:0016787">
    <property type="term" value="F:hydrolase activity"/>
    <property type="evidence" value="ECO:0007669"/>
    <property type="project" value="UniProtKB-KW"/>
</dbReference>
<dbReference type="GO" id="GO:0046872">
    <property type="term" value="F:metal ion binding"/>
    <property type="evidence" value="ECO:0007669"/>
    <property type="project" value="UniProtKB-KW"/>
</dbReference>
<protein>
    <submittedName>
        <fullName evidence="6">HAD-superfamily hydrolase, subfamily IA, variant 3</fullName>
    </submittedName>
</protein>
<dbReference type="SUPFAM" id="SSF56784">
    <property type="entry name" value="HAD-like"/>
    <property type="match status" value="1"/>
</dbReference>
<organism evidence="6">
    <name type="scientific">Vecturithrix granuli</name>
    <dbReference type="NCBI Taxonomy" id="1499967"/>
    <lineage>
        <taxon>Bacteria</taxon>
        <taxon>Candidatus Moduliflexota</taxon>
        <taxon>Candidatus Vecturitrichia</taxon>
        <taxon>Candidatus Vecturitrichales</taxon>
        <taxon>Candidatus Vecturitrichaceae</taxon>
        <taxon>Candidatus Vecturithrix</taxon>
    </lineage>
</organism>
<dbReference type="InterPro" id="IPR023198">
    <property type="entry name" value="PGP-like_dom2"/>
</dbReference>
<dbReference type="Gene3D" id="3.40.50.1000">
    <property type="entry name" value="HAD superfamily/HAD-like"/>
    <property type="match status" value="1"/>
</dbReference>
<dbReference type="PANTHER" id="PTHR46193">
    <property type="entry name" value="6-PHOSPHOGLUCONATE PHOSPHATASE"/>
    <property type="match status" value="1"/>
</dbReference>
<dbReference type="Pfam" id="PF13419">
    <property type="entry name" value="HAD_2"/>
    <property type="match status" value="1"/>
</dbReference>
<keyword evidence="7" id="KW-1185">Reference proteome</keyword>
<dbReference type="InterPro" id="IPR036412">
    <property type="entry name" value="HAD-like_sf"/>
</dbReference>
<dbReference type="CDD" id="cd07505">
    <property type="entry name" value="HAD_BPGM-like"/>
    <property type="match status" value="1"/>
</dbReference>
<evidence type="ECO:0000256" key="1">
    <source>
        <dbReference type="ARBA" id="ARBA00001946"/>
    </source>
</evidence>
<evidence type="ECO:0000256" key="4">
    <source>
        <dbReference type="ARBA" id="ARBA00022842"/>
    </source>
</evidence>
<dbReference type="HOGENOM" id="CLU_045011_13_2_0"/>
<comment type="cofactor">
    <cofactor evidence="1">
        <name>Mg(2+)</name>
        <dbReference type="ChEBI" id="CHEBI:18420"/>
    </cofactor>
</comment>
<evidence type="ECO:0000313" key="7">
    <source>
        <dbReference type="Proteomes" id="UP000030661"/>
    </source>
</evidence>
<dbReference type="eggNOG" id="COG0637">
    <property type="taxonomic scope" value="Bacteria"/>
</dbReference>
<evidence type="ECO:0000256" key="2">
    <source>
        <dbReference type="ARBA" id="ARBA00006171"/>
    </source>
</evidence>
<dbReference type="NCBIfam" id="TIGR01509">
    <property type="entry name" value="HAD-SF-IA-v3"/>
    <property type="match status" value="1"/>
</dbReference>
<dbReference type="PANTHER" id="PTHR46193:SF18">
    <property type="entry name" value="HEXITOL PHOSPHATASE B"/>
    <property type="match status" value="1"/>
</dbReference>
<dbReference type="InterPro" id="IPR006439">
    <property type="entry name" value="HAD-SF_hydro_IA"/>
</dbReference>
<name>A0A081BVP6_VECG1</name>
<accession>A0A081BVP6</accession>
<dbReference type="EMBL" id="DF820464">
    <property type="protein sequence ID" value="GAK56401.1"/>
    <property type="molecule type" value="Genomic_DNA"/>
</dbReference>
<keyword evidence="4" id="KW-0460">Magnesium</keyword>
<dbReference type="InterPro" id="IPR023214">
    <property type="entry name" value="HAD_sf"/>
</dbReference>
<sequence>MEQIQAVIFDMDGVIVNSEPLHLEAEKTILQNHGIEAPWEQWDMFTGVADAKIFQYIVEHFSDGRYSAEQLMAAKYPIFLKLLAEKLEPIPGAIDFIHWCRTRFPKLALTTSSLKRVQELIFQRFALNPFFDVIVTEEWIQHCKPHPEPYLKTMSALQLPARNCLVVEDSLNGIQSAKDAGCYVAGITTTFPVEQLREAGADVVFDHFETLYHQPPFNNNSWA</sequence>
<proteinExistence type="inferred from homology"/>
<keyword evidence="6" id="KW-0378">Hydrolase</keyword>